<keyword evidence="2" id="KW-1185">Reference proteome</keyword>
<reference evidence="1 2" key="1">
    <citation type="submission" date="2021-06" db="EMBL/GenBank/DDBJ databases">
        <authorList>
            <person name="Palmer J.M."/>
        </authorList>
    </citation>
    <scope>NUCLEOTIDE SEQUENCE [LARGE SCALE GENOMIC DNA]</scope>
    <source>
        <strain evidence="1 2">XC_2019</strain>
        <tissue evidence="1">Muscle</tissue>
    </source>
</reference>
<evidence type="ECO:0000313" key="2">
    <source>
        <dbReference type="Proteomes" id="UP001434883"/>
    </source>
</evidence>
<sequence>MSVMEVKKILNNIHVILLQCKSNNFMSLKVQGLLAQKHKDGLGKGCEPFCADEQGLYSACLEYLEKWMTPMEEFSTFMWMDLSEQPNWNDLEARIKYQGETGVPVDDVKCFDQVTNLKEFTERCSNDEKFSGLQVH</sequence>
<dbReference type="EMBL" id="JAHRIN010032107">
    <property type="protein sequence ID" value="MEQ2202200.1"/>
    <property type="molecule type" value="Genomic_DNA"/>
</dbReference>
<dbReference type="Proteomes" id="UP001434883">
    <property type="component" value="Unassembled WGS sequence"/>
</dbReference>
<protein>
    <submittedName>
        <fullName evidence="1">Uncharacterized protein</fullName>
    </submittedName>
</protein>
<comment type="caution">
    <text evidence="1">The sequence shown here is derived from an EMBL/GenBank/DDBJ whole genome shotgun (WGS) entry which is preliminary data.</text>
</comment>
<accession>A0ABV0R256</accession>
<gene>
    <name evidence="1" type="ORF">XENOCAPTIV_027038</name>
</gene>
<organism evidence="1 2">
    <name type="scientific">Xenoophorus captivus</name>
    <dbReference type="NCBI Taxonomy" id="1517983"/>
    <lineage>
        <taxon>Eukaryota</taxon>
        <taxon>Metazoa</taxon>
        <taxon>Chordata</taxon>
        <taxon>Craniata</taxon>
        <taxon>Vertebrata</taxon>
        <taxon>Euteleostomi</taxon>
        <taxon>Actinopterygii</taxon>
        <taxon>Neopterygii</taxon>
        <taxon>Teleostei</taxon>
        <taxon>Neoteleostei</taxon>
        <taxon>Acanthomorphata</taxon>
        <taxon>Ovalentaria</taxon>
        <taxon>Atherinomorphae</taxon>
        <taxon>Cyprinodontiformes</taxon>
        <taxon>Goodeidae</taxon>
        <taxon>Xenoophorus</taxon>
    </lineage>
</organism>
<proteinExistence type="predicted"/>
<name>A0ABV0R256_9TELE</name>
<evidence type="ECO:0000313" key="1">
    <source>
        <dbReference type="EMBL" id="MEQ2202200.1"/>
    </source>
</evidence>